<dbReference type="EMBL" id="RKQN01000001">
    <property type="protein sequence ID" value="RPE81521.1"/>
    <property type="molecule type" value="Genomic_DNA"/>
</dbReference>
<reference evidence="2 3" key="1">
    <citation type="submission" date="2018-11" db="EMBL/GenBank/DDBJ databases">
        <title>Genomic Encyclopedia of Type Strains, Phase IV (KMG-IV): sequencing the most valuable type-strain genomes for metagenomic binning, comparative biology and taxonomic classification.</title>
        <authorList>
            <person name="Goeker M."/>
        </authorList>
    </citation>
    <scope>NUCLEOTIDE SEQUENCE [LARGE SCALE GENOMIC DNA]</scope>
    <source>
        <strain evidence="2 3">DSM 25623</strain>
    </source>
</reference>
<dbReference type="SUPFAM" id="SSF54593">
    <property type="entry name" value="Glyoxalase/Bleomycin resistance protein/Dihydroxybiphenyl dioxygenase"/>
    <property type="match status" value="1"/>
</dbReference>
<accession>A0A3N4VQP4</accession>
<feature type="domain" description="VOC" evidence="1">
    <location>
        <begin position="1"/>
        <end position="122"/>
    </location>
</feature>
<comment type="caution">
    <text evidence="2">The sequence shown here is derived from an EMBL/GenBank/DDBJ whole genome shotgun (WGS) entry which is preliminary data.</text>
</comment>
<keyword evidence="3" id="KW-1185">Reference proteome</keyword>
<sequence>MKLLLNLDVPDLAAAERFYVDAFGLRPARRFGADVVELLGADAPVYLLRKEPGSTGAGTARRDYSRHWTPLHCDVVVADLDAALARALAAGARQEGGVREAAWGRIVALADPFGHGWCLLQFLGRGYDEIAT</sequence>
<dbReference type="InterPro" id="IPR037523">
    <property type="entry name" value="VOC_core"/>
</dbReference>
<dbReference type="InterPro" id="IPR041581">
    <property type="entry name" value="Glyoxalase_6"/>
</dbReference>
<name>A0A3N4VQP4_9GAMM</name>
<dbReference type="Pfam" id="PF18029">
    <property type="entry name" value="Glyoxalase_6"/>
    <property type="match status" value="1"/>
</dbReference>
<evidence type="ECO:0000313" key="2">
    <source>
        <dbReference type="EMBL" id="RPE81521.1"/>
    </source>
</evidence>
<evidence type="ECO:0000259" key="1">
    <source>
        <dbReference type="PROSITE" id="PS51819"/>
    </source>
</evidence>
<dbReference type="Proteomes" id="UP000269708">
    <property type="component" value="Unassembled WGS sequence"/>
</dbReference>
<dbReference type="Gene3D" id="3.10.180.10">
    <property type="entry name" value="2,3-Dihydroxybiphenyl 1,2-Dioxygenase, domain 1"/>
    <property type="match status" value="1"/>
</dbReference>
<dbReference type="AlphaFoldDB" id="A0A3N4VQP4"/>
<dbReference type="InterPro" id="IPR029068">
    <property type="entry name" value="Glyas_Bleomycin-R_OHBP_Dase"/>
</dbReference>
<dbReference type="RefSeq" id="WP_123769068.1">
    <property type="nucleotide sequence ID" value="NZ_RKQN01000001.1"/>
</dbReference>
<proteinExistence type="predicted"/>
<keyword evidence="2" id="KW-0456">Lyase</keyword>
<dbReference type="OrthoDB" id="5522469at2"/>
<gene>
    <name evidence="2" type="ORF">EDC50_0712</name>
</gene>
<organism evidence="2 3">
    <name type="scientific">Vulcaniibacterium tengchongense</name>
    <dbReference type="NCBI Taxonomy" id="1273429"/>
    <lineage>
        <taxon>Bacteria</taxon>
        <taxon>Pseudomonadati</taxon>
        <taxon>Pseudomonadota</taxon>
        <taxon>Gammaproteobacteria</taxon>
        <taxon>Lysobacterales</taxon>
        <taxon>Lysobacteraceae</taxon>
        <taxon>Vulcaniibacterium</taxon>
    </lineage>
</organism>
<protein>
    <submittedName>
        <fullName evidence="2">Lactoylglutathione lyase</fullName>
    </submittedName>
</protein>
<dbReference type="CDD" id="cd06587">
    <property type="entry name" value="VOC"/>
    <property type="match status" value="1"/>
</dbReference>
<dbReference type="GO" id="GO:0016829">
    <property type="term" value="F:lyase activity"/>
    <property type="evidence" value="ECO:0007669"/>
    <property type="project" value="UniProtKB-KW"/>
</dbReference>
<evidence type="ECO:0000313" key="3">
    <source>
        <dbReference type="Proteomes" id="UP000269708"/>
    </source>
</evidence>
<dbReference type="PROSITE" id="PS51819">
    <property type="entry name" value="VOC"/>
    <property type="match status" value="1"/>
</dbReference>